<sequence length="221" mass="25052">MKSSKYFHTLNIILIIVFILWSIAVAMQANFITVFDNHFIGLIYHHHYGISMTLLRTLSEIGGTVSTIIITLLLLILFSINKYYYAAIFLAANKIVVVIINTILKDLIRRPRPSHHHYMYEGSFSYPSGHSSSALSLYIPLLIIGFFIFKKISTRILMSTIAILLVIIIGYSRVYLGVHYPSDIMGAYLLAGATLTTLIILFRSKNIFVLDFKGIKKQSDN</sequence>
<keyword evidence="4" id="KW-1185">Reference proteome</keyword>
<organism evidence="3 4">
    <name type="scientific">Companilactobacillus ginsenosidimutans</name>
    <dbReference type="NCBI Taxonomy" id="1007676"/>
    <lineage>
        <taxon>Bacteria</taxon>
        <taxon>Bacillati</taxon>
        <taxon>Bacillota</taxon>
        <taxon>Bacilli</taxon>
        <taxon>Lactobacillales</taxon>
        <taxon>Lactobacillaceae</taxon>
        <taxon>Companilactobacillus</taxon>
    </lineage>
</organism>
<dbReference type="EMBL" id="CP012034">
    <property type="protein sequence ID" value="AKP66828.1"/>
    <property type="molecule type" value="Genomic_DNA"/>
</dbReference>
<dbReference type="PANTHER" id="PTHR14969">
    <property type="entry name" value="SPHINGOSINE-1-PHOSPHATE PHOSPHOHYDROLASE"/>
    <property type="match status" value="1"/>
</dbReference>
<keyword evidence="1" id="KW-0472">Membrane</keyword>
<feature type="transmembrane region" description="Helical" evidence="1">
    <location>
        <begin position="12"/>
        <end position="35"/>
    </location>
</feature>
<dbReference type="Proteomes" id="UP000036106">
    <property type="component" value="Chromosome"/>
</dbReference>
<feature type="transmembrane region" description="Helical" evidence="1">
    <location>
        <begin position="184"/>
        <end position="202"/>
    </location>
</feature>
<dbReference type="KEGG" id="lgn:ABM34_04110"/>
<keyword evidence="1" id="KW-1133">Transmembrane helix</keyword>
<feature type="transmembrane region" description="Helical" evidence="1">
    <location>
        <begin position="156"/>
        <end position="178"/>
    </location>
</feature>
<dbReference type="STRING" id="1007676.ABM34_04110"/>
<dbReference type="Gene3D" id="1.20.144.10">
    <property type="entry name" value="Phosphatidic acid phosphatase type 2/haloperoxidase"/>
    <property type="match status" value="2"/>
</dbReference>
<feature type="domain" description="Phosphatidic acid phosphatase type 2/haloperoxidase" evidence="2">
    <location>
        <begin position="87"/>
        <end position="199"/>
    </location>
</feature>
<feature type="transmembrane region" description="Helical" evidence="1">
    <location>
        <begin position="55"/>
        <end position="76"/>
    </location>
</feature>
<reference evidence="4" key="1">
    <citation type="submission" date="2015-07" db="EMBL/GenBank/DDBJ databases">
        <title>Lactobacillus ginsenosidimutans/EMML 3141/ whole genome sequencing.</title>
        <authorList>
            <person name="Kim M.K."/>
            <person name="Im W.-T."/>
            <person name="Srinivasan S."/>
            <person name="Lee J.-J."/>
        </authorList>
    </citation>
    <scope>NUCLEOTIDE SEQUENCE [LARGE SCALE GENOMIC DNA]</scope>
    <source>
        <strain evidence="4">EMML 3041</strain>
    </source>
</reference>
<evidence type="ECO:0000313" key="3">
    <source>
        <dbReference type="EMBL" id="AKP66828.1"/>
    </source>
</evidence>
<dbReference type="OrthoDB" id="9789113at2"/>
<keyword evidence="1" id="KW-0812">Transmembrane</keyword>
<evidence type="ECO:0000259" key="2">
    <source>
        <dbReference type="SMART" id="SM00014"/>
    </source>
</evidence>
<proteinExistence type="predicted"/>
<dbReference type="AlphaFoldDB" id="A0A0H4QJH4"/>
<dbReference type="InterPro" id="IPR036938">
    <property type="entry name" value="PAP2/HPO_sf"/>
</dbReference>
<dbReference type="CDD" id="cd03392">
    <property type="entry name" value="PAP2_like_2"/>
    <property type="match status" value="1"/>
</dbReference>
<dbReference type="SMART" id="SM00014">
    <property type="entry name" value="acidPPc"/>
    <property type="match status" value="1"/>
</dbReference>
<dbReference type="InterPro" id="IPR000326">
    <property type="entry name" value="PAP2/HPO"/>
</dbReference>
<evidence type="ECO:0000256" key="1">
    <source>
        <dbReference type="SAM" id="Phobius"/>
    </source>
</evidence>
<protein>
    <recommendedName>
        <fullName evidence="2">Phosphatidic acid phosphatase type 2/haloperoxidase domain-containing protein</fullName>
    </recommendedName>
</protein>
<gene>
    <name evidence="3" type="ORF">ABM34_04110</name>
</gene>
<name>A0A0H4QJH4_9LACO</name>
<dbReference type="Pfam" id="PF01569">
    <property type="entry name" value="PAP2"/>
    <property type="match status" value="1"/>
</dbReference>
<dbReference type="SUPFAM" id="SSF48317">
    <property type="entry name" value="Acid phosphatase/Vanadium-dependent haloperoxidase"/>
    <property type="match status" value="1"/>
</dbReference>
<evidence type="ECO:0000313" key="4">
    <source>
        <dbReference type="Proteomes" id="UP000036106"/>
    </source>
</evidence>
<dbReference type="RefSeq" id="WP_048703649.1">
    <property type="nucleotide sequence ID" value="NZ_CP012034.1"/>
</dbReference>
<feature type="transmembrane region" description="Helical" evidence="1">
    <location>
        <begin position="83"/>
        <end position="104"/>
    </location>
</feature>
<dbReference type="PANTHER" id="PTHR14969:SF13">
    <property type="entry name" value="AT30094P"/>
    <property type="match status" value="1"/>
</dbReference>
<feature type="transmembrane region" description="Helical" evidence="1">
    <location>
        <begin position="124"/>
        <end position="149"/>
    </location>
</feature>
<accession>A0A0H4QJH4</accession>